<evidence type="ECO:0000313" key="3">
    <source>
        <dbReference type="EMBL" id="KAI6784398.1"/>
    </source>
</evidence>
<dbReference type="RefSeq" id="XP_051365254.1">
    <property type="nucleotide sequence ID" value="XM_051502875.1"/>
</dbReference>
<sequence>MSPSLIHPLSSIKALTFDVFGTVVNWRLSVVDELSLRAHRKLNSLPDDAPLRDRLSSVDWSRFAQQWRDAYGRFTQGYDPARDTWKSVDEHHRDSLVELLGEYRLEDLYTDAEIASLSLVWHRLTPWDDSSAGLQTLNSHRIITSTLSNGNTSLLQDLADFGSLPFQHLLSAETFKAYKPNPATYQGAARALGVDVGEVAMVAAHLNDLKAARDCGMKTIYVQRAQEEAWNEDDERYKEAKEWVDMWVAQDAGGFEEVARLLSELR</sequence>
<dbReference type="InterPro" id="IPR023214">
    <property type="entry name" value="HAD_sf"/>
</dbReference>
<dbReference type="SFLD" id="SFLDS00003">
    <property type="entry name" value="Haloacid_Dehalogenase"/>
    <property type="match status" value="1"/>
</dbReference>
<dbReference type="GO" id="GO:0016791">
    <property type="term" value="F:phosphatase activity"/>
    <property type="evidence" value="ECO:0007669"/>
    <property type="project" value="UniProtKB-ARBA"/>
</dbReference>
<dbReference type="GeneID" id="75832921"/>
<dbReference type="Pfam" id="PF00702">
    <property type="entry name" value="Hydrolase"/>
    <property type="match status" value="1"/>
</dbReference>
<comment type="caution">
    <text evidence="3">The sequence shown here is derived from an EMBL/GenBank/DDBJ whole genome shotgun (WGS) entry which is preliminary data.</text>
</comment>
<proteinExistence type="inferred from homology"/>
<dbReference type="OrthoDB" id="40579at2759"/>
<dbReference type="InterPro" id="IPR036412">
    <property type="entry name" value="HAD-like_sf"/>
</dbReference>
<reference evidence="3" key="1">
    <citation type="journal article" date="2021" name="J Fungi (Basel)">
        <title>Genomic and Metabolomic Analyses of the Marine Fungus Emericellopsis cladophorae: Insights into Saltwater Adaptability Mechanisms and Its Biosynthetic Potential.</title>
        <authorList>
            <person name="Goncalves M.F.M."/>
            <person name="Hilario S."/>
            <person name="Van de Peer Y."/>
            <person name="Esteves A.C."/>
            <person name="Alves A."/>
        </authorList>
    </citation>
    <scope>NUCLEOTIDE SEQUENCE</scope>
    <source>
        <strain evidence="3">MUM 19.33</strain>
    </source>
</reference>
<dbReference type="SUPFAM" id="SSF56784">
    <property type="entry name" value="HAD-like"/>
    <property type="match status" value="1"/>
</dbReference>
<dbReference type="Gene3D" id="1.10.150.240">
    <property type="entry name" value="Putative phosphatase, domain 2"/>
    <property type="match status" value="1"/>
</dbReference>
<dbReference type="PRINTS" id="PR00413">
    <property type="entry name" value="HADHALOGNASE"/>
</dbReference>
<dbReference type="InterPro" id="IPR051540">
    <property type="entry name" value="S-2-haloacid_dehalogenase"/>
</dbReference>
<evidence type="ECO:0000256" key="1">
    <source>
        <dbReference type="ARBA" id="ARBA00008106"/>
    </source>
</evidence>
<dbReference type="InterPro" id="IPR006328">
    <property type="entry name" value="2-HAD"/>
</dbReference>
<evidence type="ECO:0000313" key="4">
    <source>
        <dbReference type="Proteomes" id="UP001055219"/>
    </source>
</evidence>
<dbReference type="NCBIfam" id="TIGR01493">
    <property type="entry name" value="HAD-SF-IA-v2"/>
    <property type="match status" value="1"/>
</dbReference>
<dbReference type="AlphaFoldDB" id="A0A9P9Y6W0"/>
<gene>
    <name evidence="3" type="ORF">J7T54_006443</name>
</gene>
<protein>
    <submittedName>
        <fullName evidence="3">Haloacid dehalogenase type II</fullName>
    </submittedName>
</protein>
<dbReference type="PANTHER" id="PTHR43316:SF3">
    <property type="entry name" value="HALOACID DEHALOGENASE, TYPE II (AFU_ORTHOLOGUE AFUA_2G07750)-RELATED"/>
    <property type="match status" value="1"/>
</dbReference>
<organism evidence="3 4">
    <name type="scientific">Emericellopsis cladophorae</name>
    <dbReference type="NCBI Taxonomy" id="2686198"/>
    <lineage>
        <taxon>Eukaryota</taxon>
        <taxon>Fungi</taxon>
        <taxon>Dikarya</taxon>
        <taxon>Ascomycota</taxon>
        <taxon>Pezizomycotina</taxon>
        <taxon>Sordariomycetes</taxon>
        <taxon>Hypocreomycetidae</taxon>
        <taxon>Hypocreales</taxon>
        <taxon>Bionectriaceae</taxon>
        <taxon>Emericellopsis</taxon>
    </lineage>
</organism>
<dbReference type="SFLD" id="SFLDG01129">
    <property type="entry name" value="C1.5:_HAD__Beta-PGM__Phosphata"/>
    <property type="match status" value="1"/>
</dbReference>
<dbReference type="NCBIfam" id="TIGR01428">
    <property type="entry name" value="HAD_type_II"/>
    <property type="match status" value="1"/>
</dbReference>
<dbReference type="PANTHER" id="PTHR43316">
    <property type="entry name" value="HYDROLASE, HALOACID DELAHOGENASE-RELATED"/>
    <property type="match status" value="1"/>
</dbReference>
<dbReference type="Proteomes" id="UP001055219">
    <property type="component" value="Unassembled WGS sequence"/>
</dbReference>
<evidence type="ECO:0000256" key="2">
    <source>
        <dbReference type="ARBA" id="ARBA00022801"/>
    </source>
</evidence>
<comment type="similarity">
    <text evidence="1">Belongs to the HAD-like hydrolase superfamily. S-2-haloalkanoic acid dehalogenase family.</text>
</comment>
<dbReference type="InterPro" id="IPR023198">
    <property type="entry name" value="PGP-like_dom2"/>
</dbReference>
<name>A0A9P9Y6W0_9HYPO</name>
<dbReference type="EMBL" id="JAGIXG020000004">
    <property type="protein sequence ID" value="KAI6784398.1"/>
    <property type="molecule type" value="Genomic_DNA"/>
</dbReference>
<keyword evidence="4" id="KW-1185">Reference proteome</keyword>
<reference evidence="3" key="2">
    <citation type="submission" date="2022-07" db="EMBL/GenBank/DDBJ databases">
        <authorList>
            <person name="Goncalves M.F.M."/>
            <person name="Hilario S."/>
            <person name="Van De Peer Y."/>
            <person name="Esteves A.C."/>
            <person name="Alves A."/>
        </authorList>
    </citation>
    <scope>NUCLEOTIDE SEQUENCE</scope>
    <source>
        <strain evidence="3">MUM 19.33</strain>
    </source>
</reference>
<accession>A0A9P9Y6W0</accession>
<dbReference type="Gene3D" id="3.40.50.1000">
    <property type="entry name" value="HAD superfamily/HAD-like"/>
    <property type="match status" value="1"/>
</dbReference>
<dbReference type="GO" id="GO:0019120">
    <property type="term" value="F:hydrolase activity, acting on acid halide bonds, in C-halide compounds"/>
    <property type="evidence" value="ECO:0007669"/>
    <property type="project" value="InterPro"/>
</dbReference>
<keyword evidence="2" id="KW-0378">Hydrolase</keyword>
<dbReference type="InterPro" id="IPR006439">
    <property type="entry name" value="HAD-SF_hydro_IA"/>
</dbReference>